<name>A0AAV7C5A9_ENGPU</name>
<dbReference type="EMBL" id="WNYA01000003">
    <property type="protein sequence ID" value="KAG8580134.1"/>
    <property type="molecule type" value="Genomic_DNA"/>
</dbReference>
<evidence type="ECO:0000313" key="1">
    <source>
        <dbReference type="EMBL" id="KAG8580134.1"/>
    </source>
</evidence>
<reference evidence="1" key="1">
    <citation type="thesis" date="2020" institute="ProQuest LLC" country="789 East Eisenhower Parkway, Ann Arbor, MI, USA">
        <title>Comparative Genomics and Chromosome Evolution.</title>
        <authorList>
            <person name="Mudd A.B."/>
        </authorList>
    </citation>
    <scope>NUCLEOTIDE SEQUENCE</scope>
    <source>
        <strain evidence="1">237g6f4</strain>
        <tissue evidence="1">Blood</tissue>
    </source>
</reference>
<dbReference type="Proteomes" id="UP000824782">
    <property type="component" value="Unassembled WGS sequence"/>
</dbReference>
<organism evidence="1 2">
    <name type="scientific">Engystomops pustulosus</name>
    <name type="common">Tungara frog</name>
    <name type="synonym">Physalaemus pustulosus</name>
    <dbReference type="NCBI Taxonomy" id="76066"/>
    <lineage>
        <taxon>Eukaryota</taxon>
        <taxon>Metazoa</taxon>
        <taxon>Chordata</taxon>
        <taxon>Craniata</taxon>
        <taxon>Vertebrata</taxon>
        <taxon>Euteleostomi</taxon>
        <taxon>Amphibia</taxon>
        <taxon>Batrachia</taxon>
        <taxon>Anura</taxon>
        <taxon>Neobatrachia</taxon>
        <taxon>Hyloidea</taxon>
        <taxon>Leptodactylidae</taxon>
        <taxon>Leiuperinae</taxon>
        <taxon>Engystomops</taxon>
    </lineage>
</organism>
<sequence>MHLMLDHNNRSPNHVLAIILLPVCRSFTRLQYMLTQLCIFSANPGGRGAALQRGPLHHTSAVYPSFSVLVGRAYQAKSPNLFSLVLYMAIAAMSI</sequence>
<keyword evidence="2" id="KW-1185">Reference proteome</keyword>
<dbReference type="AlphaFoldDB" id="A0AAV7C5A9"/>
<proteinExistence type="predicted"/>
<accession>A0AAV7C5A9</accession>
<gene>
    <name evidence="1" type="ORF">GDO81_007156</name>
</gene>
<evidence type="ECO:0000313" key="2">
    <source>
        <dbReference type="Proteomes" id="UP000824782"/>
    </source>
</evidence>
<comment type="caution">
    <text evidence="1">The sequence shown here is derived from an EMBL/GenBank/DDBJ whole genome shotgun (WGS) entry which is preliminary data.</text>
</comment>
<protein>
    <submittedName>
        <fullName evidence="1">Uncharacterized protein</fullName>
    </submittedName>
</protein>